<evidence type="ECO:0000256" key="1">
    <source>
        <dbReference type="SAM" id="MobiDB-lite"/>
    </source>
</evidence>
<keyword evidence="3" id="KW-1185">Reference proteome</keyword>
<dbReference type="AlphaFoldDB" id="K4D0T8"/>
<organism evidence="2">
    <name type="scientific">Solanum lycopersicum</name>
    <name type="common">Tomato</name>
    <name type="synonym">Lycopersicon esculentum</name>
    <dbReference type="NCBI Taxonomy" id="4081"/>
    <lineage>
        <taxon>Eukaryota</taxon>
        <taxon>Viridiplantae</taxon>
        <taxon>Streptophyta</taxon>
        <taxon>Embryophyta</taxon>
        <taxon>Tracheophyta</taxon>
        <taxon>Spermatophyta</taxon>
        <taxon>Magnoliopsida</taxon>
        <taxon>eudicotyledons</taxon>
        <taxon>Gunneridae</taxon>
        <taxon>Pentapetalae</taxon>
        <taxon>asterids</taxon>
        <taxon>lamiids</taxon>
        <taxon>Solanales</taxon>
        <taxon>Solanaceae</taxon>
        <taxon>Solanoideae</taxon>
        <taxon>Solaneae</taxon>
        <taxon>Solanum</taxon>
        <taxon>Solanum subgen. Lycopersicon</taxon>
    </lineage>
</organism>
<dbReference type="STRING" id="4081.K4D0T8"/>
<dbReference type="eggNOG" id="ENOG502QR5S">
    <property type="taxonomic scope" value="Eukaryota"/>
</dbReference>
<name>K4D0T8_SOLLC</name>
<proteinExistence type="predicted"/>
<sequence>MLNVICAYDVYCFGKVLLELVTGNLGISSSSDVNMKMGHDYCCQILSQSQAFEESVNEVYPQSFRKPIKVVRKEHAISERLRATSSKGSLGSTLFGSWCHSFSDIVAPPANKVEGASSFKKSATMGSQGIGQVPKGGSSFSTGRHSKEIFHEPLDVRDVGGT</sequence>
<feature type="region of interest" description="Disordered" evidence="1">
    <location>
        <begin position="124"/>
        <end position="162"/>
    </location>
</feature>
<dbReference type="Gramene" id="Solyc10g051360.1.1">
    <property type="protein sequence ID" value="Solyc10g051360.1.1"/>
    <property type="gene ID" value="Solyc10g051360.1"/>
</dbReference>
<reference evidence="2" key="1">
    <citation type="journal article" date="2012" name="Nature">
        <title>The tomato genome sequence provides insights into fleshy fruit evolution.</title>
        <authorList>
            <consortium name="Tomato Genome Consortium"/>
        </authorList>
    </citation>
    <scope>NUCLEOTIDE SEQUENCE [LARGE SCALE GENOMIC DNA]</scope>
    <source>
        <strain evidence="2">cv. Heinz 1706</strain>
    </source>
</reference>
<dbReference type="HOGENOM" id="CLU_1638289_0_0_1"/>
<evidence type="ECO:0000313" key="2">
    <source>
        <dbReference type="EnsemblPlants" id="Solyc10g051360.1.1"/>
    </source>
</evidence>
<reference evidence="2" key="2">
    <citation type="submission" date="2015-06" db="UniProtKB">
        <authorList>
            <consortium name="EnsemblPlants"/>
        </authorList>
    </citation>
    <scope>IDENTIFICATION</scope>
    <source>
        <strain evidence="2">cv. Heinz 1706</strain>
    </source>
</reference>
<accession>K4D0T8</accession>
<evidence type="ECO:0008006" key="4">
    <source>
        <dbReference type="Google" id="ProtNLM"/>
    </source>
</evidence>
<protein>
    <recommendedName>
        <fullName evidence="4">Serine-threonine/tyrosine-protein kinase catalytic domain-containing protein</fullName>
    </recommendedName>
</protein>
<dbReference type="PhylomeDB" id="K4D0T8"/>
<dbReference type="EnsemblPlants" id="Solyc10g051360.1.1">
    <property type="protein sequence ID" value="Solyc10g051360.1.1"/>
    <property type="gene ID" value="Solyc10g051360.1"/>
</dbReference>
<feature type="compositionally biased region" description="Basic and acidic residues" evidence="1">
    <location>
        <begin position="145"/>
        <end position="162"/>
    </location>
</feature>
<evidence type="ECO:0000313" key="3">
    <source>
        <dbReference type="Proteomes" id="UP000004994"/>
    </source>
</evidence>
<dbReference type="PaxDb" id="4081-Solyc10g051360.1.1"/>
<dbReference type="InParanoid" id="K4D0T8"/>
<dbReference type="Proteomes" id="UP000004994">
    <property type="component" value="Chromosome 10"/>
</dbReference>